<dbReference type="SUPFAM" id="SSF47090">
    <property type="entry name" value="PGBD-like"/>
    <property type="match status" value="2"/>
</dbReference>
<dbReference type="GO" id="GO:0042742">
    <property type="term" value="P:defense response to bacterium"/>
    <property type="evidence" value="ECO:0007669"/>
    <property type="project" value="UniProtKB-KW"/>
</dbReference>
<evidence type="ECO:0000256" key="7">
    <source>
        <dbReference type="ARBA" id="ARBA00022638"/>
    </source>
</evidence>
<dbReference type="InterPro" id="IPR036365">
    <property type="entry name" value="PGBD-like_sf"/>
</dbReference>
<evidence type="ECO:0000256" key="12">
    <source>
        <dbReference type="SAM" id="MobiDB-lite"/>
    </source>
</evidence>
<feature type="signal peptide" evidence="13">
    <location>
        <begin position="1"/>
        <end position="30"/>
    </location>
</feature>
<dbReference type="GO" id="GO:0005576">
    <property type="term" value="C:extracellular region"/>
    <property type="evidence" value="ECO:0007669"/>
    <property type="project" value="UniProtKB-SubCell"/>
</dbReference>
<evidence type="ECO:0000256" key="2">
    <source>
        <dbReference type="ARBA" id="ARBA00004613"/>
    </source>
</evidence>
<comment type="catalytic activity">
    <reaction evidence="1">
        <text>Hydrolysis of (1-&gt;4)-beta-linkages between N-acetylmuramic acid and N-acetyl-D-glucosamine residues in a peptidoglycan and between N-acetyl-D-glucosamine residues in chitodextrins.</text>
        <dbReference type="EC" id="3.2.1.17"/>
    </reaction>
</comment>
<dbReference type="PANTHER" id="PTHR34135">
    <property type="entry name" value="LYSOZYME"/>
    <property type="match status" value="1"/>
</dbReference>
<evidence type="ECO:0000256" key="10">
    <source>
        <dbReference type="ARBA" id="ARBA00023295"/>
    </source>
</evidence>
<evidence type="ECO:0000256" key="6">
    <source>
        <dbReference type="ARBA" id="ARBA00022529"/>
    </source>
</evidence>
<evidence type="ECO:0000259" key="14">
    <source>
        <dbReference type="Pfam" id="PF01471"/>
    </source>
</evidence>
<evidence type="ECO:0000313" key="16">
    <source>
        <dbReference type="Proteomes" id="UP000642748"/>
    </source>
</evidence>
<dbReference type="Proteomes" id="UP000642748">
    <property type="component" value="Unassembled WGS sequence"/>
</dbReference>
<dbReference type="Pfam" id="PF01183">
    <property type="entry name" value="Glyco_hydro_25"/>
    <property type="match status" value="1"/>
</dbReference>
<proteinExistence type="inferred from homology"/>
<dbReference type="EC" id="3.2.1.17" evidence="4"/>
<dbReference type="GO" id="GO:0003796">
    <property type="term" value="F:lysozyme activity"/>
    <property type="evidence" value="ECO:0007669"/>
    <property type="project" value="UniProtKB-EC"/>
</dbReference>
<keyword evidence="16" id="KW-1185">Reference proteome</keyword>
<dbReference type="SUPFAM" id="SSF51445">
    <property type="entry name" value="(Trans)glycosidases"/>
    <property type="match status" value="1"/>
</dbReference>
<evidence type="ECO:0000256" key="13">
    <source>
        <dbReference type="SAM" id="SignalP"/>
    </source>
</evidence>
<dbReference type="Gene3D" id="3.20.20.80">
    <property type="entry name" value="Glycosidases"/>
    <property type="match status" value="1"/>
</dbReference>
<dbReference type="GO" id="GO:0016998">
    <property type="term" value="P:cell wall macromolecule catabolic process"/>
    <property type="evidence" value="ECO:0007669"/>
    <property type="project" value="InterPro"/>
</dbReference>
<evidence type="ECO:0000256" key="11">
    <source>
        <dbReference type="ARBA" id="ARBA00055588"/>
    </source>
</evidence>
<evidence type="ECO:0000256" key="4">
    <source>
        <dbReference type="ARBA" id="ARBA00012732"/>
    </source>
</evidence>
<dbReference type="FunFam" id="3.20.20.80:FF:000060">
    <property type="entry name" value="Lysozyme M1"/>
    <property type="match status" value="1"/>
</dbReference>
<dbReference type="PANTHER" id="PTHR34135:SF2">
    <property type="entry name" value="LYSOZYME"/>
    <property type="match status" value="1"/>
</dbReference>
<dbReference type="Gene3D" id="1.10.101.10">
    <property type="entry name" value="PGBD-like superfamily/PGBD"/>
    <property type="match status" value="2"/>
</dbReference>
<evidence type="ECO:0000256" key="8">
    <source>
        <dbReference type="ARBA" id="ARBA00022801"/>
    </source>
</evidence>
<accession>A0A8J3QVX3</accession>
<sequence>MTRRSRGLAGVTAGIAAVGSLLLGGVSASAATPSSTGQRDFAVAQQSSASSQGNKAAQQEDADHAGSGLSARVPAPAVKPFSTGTLKGLDVSGYQENVDWPSVATNGATFAYIKATESTDYVSSYFGQQFDGSAAVGLIRGAYHFAHPDASSGATQADYFVDHGGGWTADGKTLPGALDIEYNPSGSTCYGLSPASMVSWIASFVDEYRARTTRYPTIYSTVDWWASCTGNSTTFGAHDPLWVATYSGASTPLPTGWNTYTVWQNDDSGTFPGDQDLFNGTLDALKSFALGDYSPPPPPPGTGWPIVRQGQKGRQVTTLQYLLDANGASLTVDGKFGPGTRRAAASFQSAHGLTAHGIVGANTWQWLIVTVRQGSTGLAVKALQAELNARGASLTVNGQFDADTGAAVLSFQADQGLEADGIVGRNTWRALVS</sequence>
<dbReference type="PROSITE" id="PS51904">
    <property type="entry name" value="GLYCOSYL_HYDROL_F25_2"/>
    <property type="match status" value="1"/>
</dbReference>
<comment type="caution">
    <text evidence="15">The sequence shown here is derived from an EMBL/GenBank/DDBJ whole genome shotgun (WGS) entry which is preliminary data.</text>
</comment>
<dbReference type="RefSeq" id="WP_239133871.1">
    <property type="nucleotide sequence ID" value="NZ_BONZ01000046.1"/>
</dbReference>
<dbReference type="Pfam" id="PF01471">
    <property type="entry name" value="PG_binding_1"/>
    <property type="match status" value="2"/>
</dbReference>
<dbReference type="CDD" id="cd06412">
    <property type="entry name" value="GH25_CH-type"/>
    <property type="match status" value="1"/>
</dbReference>
<dbReference type="AlphaFoldDB" id="A0A8J3QVX3"/>
<feature type="domain" description="Peptidoglycan binding-like" evidence="14">
    <location>
        <begin position="377"/>
        <end position="431"/>
    </location>
</feature>
<dbReference type="EMBL" id="BONZ01000046">
    <property type="protein sequence ID" value="GIH16778.1"/>
    <property type="molecule type" value="Genomic_DNA"/>
</dbReference>
<dbReference type="SMART" id="SM00641">
    <property type="entry name" value="Glyco_25"/>
    <property type="match status" value="1"/>
</dbReference>
<dbReference type="GO" id="GO:0016052">
    <property type="term" value="P:carbohydrate catabolic process"/>
    <property type="evidence" value="ECO:0007669"/>
    <property type="project" value="TreeGrafter"/>
</dbReference>
<reference evidence="15" key="1">
    <citation type="submission" date="2021-01" db="EMBL/GenBank/DDBJ databases">
        <title>Whole genome shotgun sequence of Rugosimonospora africana NBRC 104875.</title>
        <authorList>
            <person name="Komaki H."/>
            <person name="Tamura T."/>
        </authorList>
    </citation>
    <scope>NUCLEOTIDE SEQUENCE</scope>
    <source>
        <strain evidence="15">NBRC 104875</strain>
    </source>
</reference>
<keyword evidence="10" id="KW-0326">Glycosidase</keyword>
<gene>
    <name evidence="15" type="ORF">Raf01_49500</name>
</gene>
<dbReference type="InterPro" id="IPR002053">
    <property type="entry name" value="Glyco_hydro_25"/>
</dbReference>
<comment type="subcellular location">
    <subcellularLocation>
        <location evidence="2">Secreted</location>
    </subcellularLocation>
</comment>
<protein>
    <recommendedName>
        <fullName evidence="4">lysozyme</fullName>
        <ecNumber evidence="4">3.2.1.17</ecNumber>
    </recommendedName>
</protein>
<feature type="compositionally biased region" description="Low complexity" evidence="12">
    <location>
        <begin position="42"/>
        <end position="59"/>
    </location>
</feature>
<evidence type="ECO:0000256" key="5">
    <source>
        <dbReference type="ARBA" id="ARBA00022525"/>
    </source>
</evidence>
<organism evidence="15 16">
    <name type="scientific">Rugosimonospora africana</name>
    <dbReference type="NCBI Taxonomy" id="556532"/>
    <lineage>
        <taxon>Bacteria</taxon>
        <taxon>Bacillati</taxon>
        <taxon>Actinomycetota</taxon>
        <taxon>Actinomycetes</taxon>
        <taxon>Micromonosporales</taxon>
        <taxon>Micromonosporaceae</taxon>
        <taxon>Rugosimonospora</taxon>
    </lineage>
</organism>
<dbReference type="InterPro" id="IPR018077">
    <property type="entry name" value="Glyco_hydro_fam25_subgr"/>
</dbReference>
<keyword evidence="8" id="KW-0378">Hydrolase</keyword>
<feature type="chain" id="PRO_5035287151" description="lysozyme" evidence="13">
    <location>
        <begin position="31"/>
        <end position="433"/>
    </location>
</feature>
<evidence type="ECO:0000256" key="1">
    <source>
        <dbReference type="ARBA" id="ARBA00000632"/>
    </source>
</evidence>
<keyword evidence="5" id="KW-0964">Secreted</keyword>
<comment type="similarity">
    <text evidence="3">Belongs to the glycosyl hydrolase 25 family.</text>
</comment>
<feature type="region of interest" description="Disordered" evidence="12">
    <location>
        <begin position="29"/>
        <end position="76"/>
    </location>
</feature>
<evidence type="ECO:0000313" key="15">
    <source>
        <dbReference type="EMBL" id="GIH16778.1"/>
    </source>
</evidence>
<feature type="domain" description="Peptidoglycan binding-like" evidence="14">
    <location>
        <begin position="313"/>
        <end position="367"/>
    </location>
</feature>
<name>A0A8J3QVX3_9ACTN</name>
<dbReference type="GO" id="GO:0009253">
    <property type="term" value="P:peptidoglycan catabolic process"/>
    <property type="evidence" value="ECO:0007669"/>
    <property type="project" value="InterPro"/>
</dbReference>
<dbReference type="InterPro" id="IPR036366">
    <property type="entry name" value="PGBDSf"/>
</dbReference>
<keyword evidence="13" id="KW-0732">Signal</keyword>
<feature type="compositionally biased region" description="Polar residues" evidence="12">
    <location>
        <begin position="29"/>
        <end position="38"/>
    </location>
</feature>
<evidence type="ECO:0000256" key="3">
    <source>
        <dbReference type="ARBA" id="ARBA00010646"/>
    </source>
</evidence>
<dbReference type="InterPro" id="IPR017853">
    <property type="entry name" value="GH"/>
</dbReference>
<keyword evidence="6" id="KW-0929">Antimicrobial</keyword>
<keyword evidence="9" id="KW-1015">Disulfide bond</keyword>
<dbReference type="GO" id="GO:0031640">
    <property type="term" value="P:killing of cells of another organism"/>
    <property type="evidence" value="ECO:0007669"/>
    <property type="project" value="UniProtKB-KW"/>
</dbReference>
<dbReference type="InterPro" id="IPR002477">
    <property type="entry name" value="Peptidoglycan-bd-like"/>
</dbReference>
<evidence type="ECO:0000256" key="9">
    <source>
        <dbReference type="ARBA" id="ARBA00023157"/>
    </source>
</evidence>
<comment type="function">
    <text evidence="11">This enzyme has both lysozyme (acetylmuramidase) and diacetylmuramidase activities.</text>
</comment>
<keyword evidence="7" id="KW-0081">Bacteriolytic enzyme</keyword>